<dbReference type="Proteomes" id="UP000712600">
    <property type="component" value="Unassembled WGS sequence"/>
</dbReference>
<proteinExistence type="predicted"/>
<reference evidence="1" key="1">
    <citation type="submission" date="2019-12" db="EMBL/GenBank/DDBJ databases">
        <title>Genome sequencing and annotation of Brassica cretica.</title>
        <authorList>
            <person name="Studholme D.J."/>
            <person name="Sarris P."/>
        </authorList>
    </citation>
    <scope>NUCLEOTIDE SEQUENCE</scope>
    <source>
        <strain evidence="1">PFS-109/04</strain>
        <tissue evidence="1">Leaf</tissue>
    </source>
</reference>
<organism evidence="1 2">
    <name type="scientific">Brassica cretica</name>
    <name type="common">Mustard</name>
    <dbReference type="NCBI Taxonomy" id="69181"/>
    <lineage>
        <taxon>Eukaryota</taxon>
        <taxon>Viridiplantae</taxon>
        <taxon>Streptophyta</taxon>
        <taxon>Embryophyta</taxon>
        <taxon>Tracheophyta</taxon>
        <taxon>Spermatophyta</taxon>
        <taxon>Magnoliopsida</taxon>
        <taxon>eudicotyledons</taxon>
        <taxon>Gunneridae</taxon>
        <taxon>Pentapetalae</taxon>
        <taxon>rosids</taxon>
        <taxon>malvids</taxon>
        <taxon>Brassicales</taxon>
        <taxon>Brassicaceae</taxon>
        <taxon>Brassiceae</taxon>
        <taxon>Brassica</taxon>
    </lineage>
</organism>
<evidence type="ECO:0000313" key="2">
    <source>
        <dbReference type="Proteomes" id="UP000712600"/>
    </source>
</evidence>
<dbReference type="AlphaFoldDB" id="A0A8S9R1E2"/>
<gene>
    <name evidence="1" type="ORF">F2Q69_00016593</name>
</gene>
<evidence type="ECO:0000313" key="1">
    <source>
        <dbReference type="EMBL" id="KAF3557597.1"/>
    </source>
</evidence>
<name>A0A8S9R1E2_BRACR</name>
<comment type="caution">
    <text evidence="1">The sequence shown here is derived from an EMBL/GenBank/DDBJ whole genome shotgun (WGS) entry which is preliminary data.</text>
</comment>
<dbReference type="EMBL" id="QGKX02000996">
    <property type="protein sequence ID" value="KAF3557597.1"/>
    <property type="molecule type" value="Genomic_DNA"/>
</dbReference>
<protein>
    <submittedName>
        <fullName evidence="1">Uncharacterized protein</fullName>
    </submittedName>
</protein>
<sequence length="60" mass="6282">MKNPIPCIPSPKTSSCIKFSVGVRPRADAAGVSVTDRSWAVGVESPLCSPLISHDDACVK</sequence>
<accession>A0A8S9R1E2</accession>